<gene>
    <name evidence="3" type="ORF">Q4521_07880</name>
</gene>
<dbReference type="Proteomes" id="UP001169760">
    <property type="component" value="Unassembled WGS sequence"/>
</dbReference>
<evidence type="ECO:0000313" key="4">
    <source>
        <dbReference type="Proteomes" id="UP001169760"/>
    </source>
</evidence>
<dbReference type="EMBL" id="JAUOPB010000005">
    <property type="protein sequence ID" value="MDO6422390.1"/>
    <property type="molecule type" value="Genomic_DNA"/>
</dbReference>
<feature type="transmembrane region" description="Helical" evidence="2">
    <location>
        <begin position="74"/>
        <end position="95"/>
    </location>
</feature>
<reference evidence="3" key="1">
    <citation type="submission" date="2023-07" db="EMBL/GenBank/DDBJ databases">
        <title>Genome content predicts the carbon catabolic preferences of heterotrophic bacteria.</title>
        <authorList>
            <person name="Gralka M."/>
        </authorList>
    </citation>
    <scope>NUCLEOTIDE SEQUENCE</scope>
    <source>
        <strain evidence="3">I3M17_2</strain>
    </source>
</reference>
<sequence length="201" mass="21401">MRRVIKPLFPLLFYVNPAVVVTLVGVICGAAGVCLAVAGRLEWAVMLVLVGVVCDQIDGPIARKLDVVSDFGGNLDIFGDFLLYVCFPAAFILNFLSFSQLAFVLAALVVAVGAMRLAYYVSEKVKDIVIGIPLSLCVFPVCLYALYWGGTAEIIPAVSLTIVSVLFWLSACKTKRNSLLGGLSALMAVATFVGVAIGLYN</sequence>
<keyword evidence="2" id="KW-0472">Membrane</keyword>
<dbReference type="InterPro" id="IPR048254">
    <property type="entry name" value="CDP_ALCOHOL_P_TRANSF_CS"/>
</dbReference>
<dbReference type="RefSeq" id="WP_216063206.1">
    <property type="nucleotide sequence ID" value="NZ_JAHKPP010000009.1"/>
</dbReference>
<feature type="transmembrane region" description="Helical" evidence="2">
    <location>
        <begin position="101"/>
        <end position="121"/>
    </location>
</feature>
<dbReference type="Pfam" id="PF01066">
    <property type="entry name" value="CDP-OH_P_transf"/>
    <property type="match status" value="1"/>
</dbReference>
<feature type="transmembrane region" description="Helical" evidence="2">
    <location>
        <begin position="12"/>
        <end position="38"/>
    </location>
</feature>
<evidence type="ECO:0000256" key="2">
    <source>
        <dbReference type="SAM" id="Phobius"/>
    </source>
</evidence>
<dbReference type="AlphaFoldDB" id="A0AAW7X506"/>
<comment type="similarity">
    <text evidence="1">Belongs to the CDP-alcohol phosphatidyltransferase class-I family.</text>
</comment>
<evidence type="ECO:0000256" key="1">
    <source>
        <dbReference type="RuleBase" id="RU003750"/>
    </source>
</evidence>
<protein>
    <submittedName>
        <fullName evidence="3">CDP-alcohol phosphatidyltransferase family protein</fullName>
    </submittedName>
</protein>
<dbReference type="PROSITE" id="PS00379">
    <property type="entry name" value="CDP_ALCOHOL_P_TRANSF"/>
    <property type="match status" value="1"/>
</dbReference>
<keyword evidence="1" id="KW-0808">Transferase</keyword>
<feature type="transmembrane region" description="Helical" evidence="2">
    <location>
        <begin position="128"/>
        <end position="148"/>
    </location>
</feature>
<feature type="transmembrane region" description="Helical" evidence="2">
    <location>
        <begin position="154"/>
        <end position="172"/>
    </location>
</feature>
<name>A0AAW7X506_9GAMM</name>
<dbReference type="GO" id="GO:0008654">
    <property type="term" value="P:phospholipid biosynthetic process"/>
    <property type="evidence" value="ECO:0007669"/>
    <property type="project" value="InterPro"/>
</dbReference>
<feature type="transmembrane region" description="Helical" evidence="2">
    <location>
        <begin position="179"/>
        <end position="200"/>
    </location>
</feature>
<proteinExistence type="inferred from homology"/>
<accession>A0AAW7X506</accession>
<evidence type="ECO:0000313" key="3">
    <source>
        <dbReference type="EMBL" id="MDO6422390.1"/>
    </source>
</evidence>
<dbReference type="GO" id="GO:0016780">
    <property type="term" value="F:phosphotransferase activity, for other substituted phosphate groups"/>
    <property type="evidence" value="ECO:0007669"/>
    <property type="project" value="InterPro"/>
</dbReference>
<dbReference type="GO" id="GO:0016020">
    <property type="term" value="C:membrane"/>
    <property type="evidence" value="ECO:0007669"/>
    <property type="project" value="InterPro"/>
</dbReference>
<dbReference type="InterPro" id="IPR000462">
    <property type="entry name" value="CDP-OH_P_trans"/>
</dbReference>
<keyword evidence="2" id="KW-1133">Transmembrane helix</keyword>
<comment type="caution">
    <text evidence="3">The sequence shown here is derived from an EMBL/GenBank/DDBJ whole genome shotgun (WGS) entry which is preliminary data.</text>
</comment>
<keyword evidence="2" id="KW-0812">Transmembrane</keyword>
<organism evidence="3 4">
    <name type="scientific">Saccharophagus degradans</name>
    <dbReference type="NCBI Taxonomy" id="86304"/>
    <lineage>
        <taxon>Bacteria</taxon>
        <taxon>Pseudomonadati</taxon>
        <taxon>Pseudomonadota</taxon>
        <taxon>Gammaproteobacteria</taxon>
        <taxon>Cellvibrionales</taxon>
        <taxon>Cellvibrionaceae</taxon>
        <taxon>Saccharophagus</taxon>
    </lineage>
</organism>